<dbReference type="InterPro" id="IPR035965">
    <property type="entry name" value="PAS-like_dom_sf"/>
</dbReference>
<dbReference type="SUPFAM" id="SSF55785">
    <property type="entry name" value="PYP-like sensor domain (PAS domain)"/>
    <property type="match status" value="1"/>
</dbReference>
<reference evidence="3" key="1">
    <citation type="submission" date="2016-11" db="UniProtKB">
        <authorList>
            <consortium name="WormBaseParasite"/>
        </authorList>
    </citation>
    <scope>IDENTIFICATION</scope>
</reference>
<evidence type="ECO:0000313" key="3">
    <source>
        <dbReference type="WBParaSite" id="Hba_15297"/>
    </source>
</evidence>
<name>A0A1I7XCW8_HETBA</name>
<protein>
    <submittedName>
        <fullName evidence="3">PAS domain-containing protein</fullName>
    </submittedName>
</protein>
<proteinExistence type="predicted"/>
<dbReference type="Gene3D" id="3.30.450.20">
    <property type="entry name" value="PAS domain"/>
    <property type="match status" value="1"/>
</dbReference>
<dbReference type="AlphaFoldDB" id="A0A1I7XCW8"/>
<evidence type="ECO:0000313" key="2">
    <source>
        <dbReference type="Proteomes" id="UP000095283"/>
    </source>
</evidence>
<keyword evidence="1" id="KW-1133">Transmembrane helix</keyword>
<evidence type="ECO:0000256" key="1">
    <source>
        <dbReference type="SAM" id="Phobius"/>
    </source>
</evidence>
<keyword evidence="1" id="KW-0472">Membrane</keyword>
<accession>A0A1I7XCW8</accession>
<keyword evidence="1" id="KW-0812">Transmembrane</keyword>
<sequence length="245" mass="27459">MFDAEAFGASEIFPRRPMGLQSPEEVVRSVFENGASHRMSELELSQVLSAVRSALTKGENPVQEESISSSCLSPPPDDRNDLQKFFWFLLSCNGTLQHVSKGCYALLGTSSGELTRRSVFSLVAVRDHHIVPPILHAGPSTSMSCRLHMRAQQGEPVFDLNSGDLSRLTLALLLRSQSVQLQAYLIIFEENENSVNNTQFHRHNSIPDSHAGWQLPLAIKTSLIFPFIVYIFVHTYVCQYSYVIY</sequence>
<dbReference type="Proteomes" id="UP000095283">
    <property type="component" value="Unplaced"/>
</dbReference>
<dbReference type="WBParaSite" id="Hba_15297">
    <property type="protein sequence ID" value="Hba_15297"/>
    <property type="gene ID" value="Hba_15297"/>
</dbReference>
<feature type="transmembrane region" description="Helical" evidence="1">
    <location>
        <begin position="223"/>
        <end position="242"/>
    </location>
</feature>
<organism evidence="2 3">
    <name type="scientific">Heterorhabditis bacteriophora</name>
    <name type="common">Entomopathogenic nematode worm</name>
    <dbReference type="NCBI Taxonomy" id="37862"/>
    <lineage>
        <taxon>Eukaryota</taxon>
        <taxon>Metazoa</taxon>
        <taxon>Ecdysozoa</taxon>
        <taxon>Nematoda</taxon>
        <taxon>Chromadorea</taxon>
        <taxon>Rhabditida</taxon>
        <taxon>Rhabditina</taxon>
        <taxon>Rhabditomorpha</taxon>
        <taxon>Strongyloidea</taxon>
        <taxon>Heterorhabditidae</taxon>
        <taxon>Heterorhabditis</taxon>
    </lineage>
</organism>
<keyword evidence="2" id="KW-1185">Reference proteome</keyword>